<evidence type="ECO:0000313" key="2">
    <source>
        <dbReference type="Proteomes" id="UP000316798"/>
    </source>
</evidence>
<dbReference type="EMBL" id="CP035503">
    <property type="protein sequence ID" value="QDL36769.1"/>
    <property type="molecule type" value="Genomic_DNA"/>
</dbReference>
<accession>A0A515D8M7</accession>
<gene>
    <name evidence="1" type="ORF">EUB48_05245</name>
</gene>
<name>A0A515D8M7_9BURK</name>
<evidence type="ECO:0000313" key="1">
    <source>
        <dbReference type="EMBL" id="QDL36769.1"/>
    </source>
</evidence>
<sequence length="122" mass="12400">MSTVQAASARLAASRARLHQAMQEVLAPPLSRSGRGGHGSGNARLDRLKSIPGIGAVVDALGSWLSRHPLRFAGIAAVNTANAMVQPIAQRNPWGLVLGALVAGGCLPGVARGAGSSSRPCF</sequence>
<dbReference type="OrthoDB" id="8910081at2"/>
<reference evidence="1 2" key="1">
    <citation type="submission" date="2019-01" db="EMBL/GenBank/DDBJ databases">
        <title>Genomic insights into a novel species Rhodoferax sp.</title>
        <authorList>
            <person name="Jin L."/>
        </authorList>
    </citation>
    <scope>NUCLEOTIDE SEQUENCE [LARGE SCALE GENOMIC DNA]</scope>
    <source>
        <strain evidence="1 2">CHu59-6-5</strain>
    </source>
</reference>
<protein>
    <submittedName>
        <fullName evidence="1">Uncharacterized protein</fullName>
    </submittedName>
</protein>
<dbReference type="AlphaFoldDB" id="A0A515D8M7"/>
<proteinExistence type="predicted"/>
<keyword evidence="2" id="KW-1185">Reference proteome</keyword>
<dbReference type="RefSeq" id="WP_142817931.1">
    <property type="nucleotide sequence ID" value="NZ_CP035503.1"/>
</dbReference>
<dbReference type="Proteomes" id="UP000316798">
    <property type="component" value="Chromosome"/>
</dbReference>
<dbReference type="KEGG" id="rhf:EUB48_05245"/>
<organism evidence="1 2">
    <name type="scientific">Rhodoferax sediminis</name>
    <dbReference type="NCBI Taxonomy" id="2509614"/>
    <lineage>
        <taxon>Bacteria</taxon>
        <taxon>Pseudomonadati</taxon>
        <taxon>Pseudomonadota</taxon>
        <taxon>Betaproteobacteria</taxon>
        <taxon>Burkholderiales</taxon>
        <taxon>Comamonadaceae</taxon>
        <taxon>Rhodoferax</taxon>
    </lineage>
</organism>